<dbReference type="GO" id="GO:0016020">
    <property type="term" value="C:membrane"/>
    <property type="evidence" value="ECO:0007669"/>
    <property type="project" value="UniProtKB-SubCell"/>
</dbReference>
<accession>A0A1R1PIL7</accession>
<dbReference type="PANTHER" id="PTHR11360">
    <property type="entry name" value="MONOCARBOXYLATE TRANSPORTER"/>
    <property type="match status" value="1"/>
</dbReference>
<feature type="transmembrane region" description="Helical" evidence="3">
    <location>
        <begin position="368"/>
        <end position="391"/>
    </location>
</feature>
<keyword evidence="3" id="KW-0812">Transmembrane</keyword>
<evidence type="ECO:0000256" key="2">
    <source>
        <dbReference type="ARBA" id="ARBA00006727"/>
    </source>
</evidence>
<dbReference type="InterPro" id="IPR011701">
    <property type="entry name" value="MFS"/>
</dbReference>
<dbReference type="InterPro" id="IPR050327">
    <property type="entry name" value="Proton-linked_MCT"/>
</dbReference>
<comment type="similarity">
    <text evidence="2">Belongs to the major facilitator superfamily. Monocarboxylate porter (TC 2.A.1.13) family.</text>
</comment>
<reference evidence="6" key="1">
    <citation type="submission" date="2017-01" db="EMBL/GenBank/DDBJ databases">
        <authorList>
            <person name="Wang Y."/>
            <person name="White M."/>
            <person name="Kvist S."/>
            <person name="Moncalvo J.-M."/>
        </authorList>
    </citation>
    <scope>NUCLEOTIDE SEQUENCE [LARGE SCALE GENOMIC DNA]</scope>
    <source>
        <strain evidence="6">COL-18-3</strain>
    </source>
</reference>
<feature type="transmembrane region" description="Helical" evidence="3">
    <location>
        <begin position="139"/>
        <end position="160"/>
    </location>
</feature>
<keyword evidence="6" id="KW-1185">Reference proteome</keyword>
<organism evidence="5 6">
    <name type="scientific">Zancudomyces culisetae</name>
    <name type="common">Gut fungus</name>
    <name type="synonym">Smittium culisetae</name>
    <dbReference type="NCBI Taxonomy" id="1213189"/>
    <lineage>
        <taxon>Eukaryota</taxon>
        <taxon>Fungi</taxon>
        <taxon>Fungi incertae sedis</taxon>
        <taxon>Zoopagomycota</taxon>
        <taxon>Kickxellomycotina</taxon>
        <taxon>Harpellomycetes</taxon>
        <taxon>Harpellales</taxon>
        <taxon>Legeriomycetaceae</taxon>
        <taxon>Zancudomyces</taxon>
    </lineage>
</organism>
<dbReference type="InterPro" id="IPR036259">
    <property type="entry name" value="MFS_trans_sf"/>
</dbReference>
<dbReference type="EMBL" id="LSSK01001086">
    <property type="protein sequence ID" value="OMH80753.1"/>
    <property type="molecule type" value="Genomic_DNA"/>
</dbReference>
<feature type="domain" description="Major facilitator superfamily (MFS) profile" evidence="4">
    <location>
        <begin position="40"/>
        <end position="426"/>
    </location>
</feature>
<dbReference type="AlphaFoldDB" id="A0A1R1PIL7"/>
<evidence type="ECO:0000256" key="3">
    <source>
        <dbReference type="SAM" id="Phobius"/>
    </source>
</evidence>
<comment type="subcellular location">
    <subcellularLocation>
        <location evidence="1">Membrane</location>
        <topology evidence="1">Multi-pass membrane protein</topology>
    </subcellularLocation>
</comment>
<feature type="transmembrane region" description="Helical" evidence="3">
    <location>
        <begin position="279"/>
        <end position="297"/>
    </location>
</feature>
<feature type="transmembrane region" description="Helical" evidence="3">
    <location>
        <begin position="332"/>
        <end position="356"/>
    </location>
</feature>
<dbReference type="InterPro" id="IPR020846">
    <property type="entry name" value="MFS_dom"/>
</dbReference>
<proteinExistence type="inferred from homology"/>
<feature type="transmembrane region" description="Helical" evidence="3">
    <location>
        <begin position="304"/>
        <end position="326"/>
    </location>
</feature>
<dbReference type="PROSITE" id="PS50850">
    <property type="entry name" value="MFS"/>
    <property type="match status" value="1"/>
</dbReference>
<name>A0A1R1PIL7_ZANCU</name>
<dbReference type="Pfam" id="PF07690">
    <property type="entry name" value="MFS_1"/>
    <property type="match status" value="1"/>
</dbReference>
<evidence type="ECO:0000313" key="5">
    <source>
        <dbReference type="EMBL" id="OMH80753.1"/>
    </source>
</evidence>
<comment type="caution">
    <text evidence="5">The sequence shown here is derived from an EMBL/GenBank/DDBJ whole genome shotgun (WGS) entry which is preliminary data.</text>
</comment>
<evidence type="ECO:0000256" key="1">
    <source>
        <dbReference type="ARBA" id="ARBA00004141"/>
    </source>
</evidence>
<feature type="transmembrane region" description="Helical" evidence="3">
    <location>
        <begin position="167"/>
        <end position="188"/>
    </location>
</feature>
<feature type="transmembrane region" description="Helical" evidence="3">
    <location>
        <begin position="194"/>
        <end position="218"/>
    </location>
</feature>
<feature type="transmembrane region" description="Helical" evidence="3">
    <location>
        <begin position="37"/>
        <end position="59"/>
    </location>
</feature>
<feature type="transmembrane region" description="Helical" evidence="3">
    <location>
        <begin position="403"/>
        <end position="421"/>
    </location>
</feature>
<feature type="transmembrane region" description="Helical" evidence="3">
    <location>
        <begin position="239"/>
        <end position="259"/>
    </location>
</feature>
<dbReference type="OrthoDB" id="6499973at2759"/>
<dbReference type="Gene3D" id="1.20.1250.20">
    <property type="entry name" value="MFS general substrate transporter like domains"/>
    <property type="match status" value="1"/>
</dbReference>
<sequence>MEKSEACSAKSVDQKSDIEKRSIDELKRDVPPPDTGYAWLVFISGILVFVTSFGAYNYFGLFQAYYLNKMFVTSSATSISWIGTISATLSLGLSVVYGPLVSTIGLRYTTFLGTASCVLGLFLASFSTEIWQLTLTQGVLFGFGCAIMANAAIFTTTMWFEKKRGMALSVVISSGCIGALASTPLVSFCLTKLGIAWTFRILTCITLVSMVLACVVYKPRVEVEVPKKVIRLETLKDPFIIYICLGSFLFQVGATVPMFYFPVSIGSVIPEGMSSDTVAQNAVILYCVFSFLGRVSLVKVAEFIGLLTVLIASHLITAVATMALWYGTNSYITYYVYYAIYGFFAGAIFVVAPVIFAKYYPLSRIAEVNGLQMSFLGLSYFVTTPILGLVFDHFGHRESYSQLIVICAVAFFFAGVCFVFLRNHVKKALDKSNRFFI</sequence>
<protein>
    <submittedName>
        <fullName evidence="5">Putative transporter MCH2</fullName>
    </submittedName>
</protein>
<dbReference type="PANTHER" id="PTHR11360:SF284">
    <property type="entry name" value="EG:103B4.3 PROTEIN-RELATED"/>
    <property type="match status" value="1"/>
</dbReference>
<dbReference type="GO" id="GO:0022857">
    <property type="term" value="F:transmembrane transporter activity"/>
    <property type="evidence" value="ECO:0007669"/>
    <property type="project" value="InterPro"/>
</dbReference>
<keyword evidence="3" id="KW-0472">Membrane</keyword>
<evidence type="ECO:0000259" key="4">
    <source>
        <dbReference type="PROSITE" id="PS50850"/>
    </source>
</evidence>
<feature type="transmembrane region" description="Helical" evidence="3">
    <location>
        <begin position="108"/>
        <end position="127"/>
    </location>
</feature>
<gene>
    <name evidence="5" type="ORF">AX774_g5797</name>
</gene>
<feature type="transmembrane region" description="Helical" evidence="3">
    <location>
        <begin position="79"/>
        <end position="101"/>
    </location>
</feature>
<keyword evidence="3" id="KW-1133">Transmembrane helix</keyword>
<dbReference type="Proteomes" id="UP000188320">
    <property type="component" value="Unassembled WGS sequence"/>
</dbReference>
<evidence type="ECO:0000313" key="6">
    <source>
        <dbReference type="Proteomes" id="UP000188320"/>
    </source>
</evidence>
<dbReference type="SUPFAM" id="SSF103473">
    <property type="entry name" value="MFS general substrate transporter"/>
    <property type="match status" value="1"/>
</dbReference>